<dbReference type="EMBL" id="JANBVO010000073">
    <property type="protein sequence ID" value="KAJ9131066.1"/>
    <property type="molecule type" value="Genomic_DNA"/>
</dbReference>
<organism evidence="2 3">
    <name type="scientific">Pleurostoma richardsiae</name>
    <dbReference type="NCBI Taxonomy" id="41990"/>
    <lineage>
        <taxon>Eukaryota</taxon>
        <taxon>Fungi</taxon>
        <taxon>Dikarya</taxon>
        <taxon>Ascomycota</taxon>
        <taxon>Pezizomycotina</taxon>
        <taxon>Sordariomycetes</taxon>
        <taxon>Sordariomycetidae</taxon>
        <taxon>Calosphaeriales</taxon>
        <taxon>Pleurostomataceae</taxon>
        <taxon>Pleurostoma</taxon>
    </lineage>
</organism>
<gene>
    <name evidence="2" type="ORF">NKR23_g11892</name>
</gene>
<keyword evidence="3" id="KW-1185">Reference proteome</keyword>
<comment type="caution">
    <text evidence="2">The sequence shown here is derived from an EMBL/GenBank/DDBJ whole genome shotgun (WGS) entry which is preliminary data.</text>
</comment>
<reference evidence="2" key="1">
    <citation type="submission" date="2022-07" db="EMBL/GenBank/DDBJ databases">
        <title>Fungi with potential for degradation of polypropylene.</title>
        <authorList>
            <person name="Gostincar C."/>
        </authorList>
    </citation>
    <scope>NUCLEOTIDE SEQUENCE</scope>
    <source>
        <strain evidence="2">EXF-13308</strain>
    </source>
</reference>
<feature type="region of interest" description="Disordered" evidence="1">
    <location>
        <begin position="1"/>
        <end position="27"/>
    </location>
</feature>
<protein>
    <submittedName>
        <fullName evidence="2">Uncharacterized protein</fullName>
    </submittedName>
</protein>
<dbReference type="AlphaFoldDB" id="A0AA38VGB3"/>
<evidence type="ECO:0000313" key="2">
    <source>
        <dbReference type="EMBL" id="KAJ9131066.1"/>
    </source>
</evidence>
<sequence>MHILPTVEDEEDEYDGKSDGDSDEPAPDPAYINLITWNKAYSIFARQTLINHQFFPLRSLGDDFGSNLNELSNQEWTTRNLVWADFAGAEVRKIEGLRRVGDRSTLVILLDTDSVQARLLASPVTRYSYTAASTQ</sequence>
<evidence type="ECO:0000256" key="1">
    <source>
        <dbReference type="SAM" id="MobiDB-lite"/>
    </source>
</evidence>
<accession>A0AA38VGB3</accession>
<proteinExistence type="predicted"/>
<dbReference type="Proteomes" id="UP001174694">
    <property type="component" value="Unassembled WGS sequence"/>
</dbReference>
<evidence type="ECO:0000313" key="3">
    <source>
        <dbReference type="Proteomes" id="UP001174694"/>
    </source>
</evidence>
<name>A0AA38VGB3_9PEZI</name>